<dbReference type="AlphaFoldDB" id="A0A1H0HW49"/>
<dbReference type="InterPro" id="IPR039425">
    <property type="entry name" value="RNA_pol_sigma-70-like"/>
</dbReference>
<dbReference type="PANTHER" id="PTHR43133:SF63">
    <property type="entry name" value="RNA POLYMERASE SIGMA FACTOR FECI-RELATED"/>
    <property type="match status" value="1"/>
</dbReference>
<dbReference type="SUPFAM" id="SSF88946">
    <property type="entry name" value="Sigma2 domain of RNA polymerase sigma factors"/>
    <property type="match status" value="1"/>
</dbReference>
<dbReference type="GO" id="GO:0006352">
    <property type="term" value="P:DNA-templated transcription initiation"/>
    <property type="evidence" value="ECO:0007669"/>
    <property type="project" value="InterPro"/>
</dbReference>
<feature type="domain" description="RNA polymerase sigma-70 region 2" evidence="5">
    <location>
        <begin position="46"/>
        <end position="111"/>
    </location>
</feature>
<dbReference type="GO" id="GO:0003677">
    <property type="term" value="F:DNA binding"/>
    <property type="evidence" value="ECO:0007669"/>
    <property type="project" value="InterPro"/>
</dbReference>
<evidence type="ECO:0000313" key="8">
    <source>
        <dbReference type="Proteomes" id="UP000199677"/>
    </source>
</evidence>
<sequence length="203" mass="22843">MISIITYCLHLVLPLFLGAVGTGNQWQRAMVSIKQQGGSEVPFDALYHNHHSWLRRWLSAKLGCSHTAADLAHDTYLRILARGTTPAPEQSRRFLTQIAKGLVVDHYRRRRIETAYLETLSLLPETVSPSPEEQALTIEALVEIDTLLHELPDKPRRAFLMCRLDGQSYQDIAETLSVSVSSVEKYIARALLACHRAISESQP</sequence>
<dbReference type="Pfam" id="PF08281">
    <property type="entry name" value="Sigma70_r4_2"/>
    <property type="match status" value="1"/>
</dbReference>
<dbReference type="InterPro" id="IPR007627">
    <property type="entry name" value="RNA_pol_sigma70_r2"/>
</dbReference>
<evidence type="ECO:0000256" key="4">
    <source>
        <dbReference type="ARBA" id="ARBA00023163"/>
    </source>
</evidence>
<dbReference type="InterPro" id="IPR013325">
    <property type="entry name" value="RNA_pol_sigma_r2"/>
</dbReference>
<dbReference type="PANTHER" id="PTHR43133">
    <property type="entry name" value="RNA POLYMERASE ECF-TYPE SIGMA FACTO"/>
    <property type="match status" value="1"/>
</dbReference>
<evidence type="ECO:0000313" key="7">
    <source>
        <dbReference type="EMBL" id="SDO23442.1"/>
    </source>
</evidence>
<dbReference type="InterPro" id="IPR014284">
    <property type="entry name" value="RNA_pol_sigma-70_dom"/>
</dbReference>
<evidence type="ECO:0000256" key="2">
    <source>
        <dbReference type="ARBA" id="ARBA00023015"/>
    </source>
</evidence>
<dbReference type="InterPro" id="IPR036388">
    <property type="entry name" value="WH-like_DNA-bd_sf"/>
</dbReference>
<dbReference type="Gene3D" id="1.10.10.10">
    <property type="entry name" value="Winged helix-like DNA-binding domain superfamily/Winged helix DNA-binding domain"/>
    <property type="match status" value="1"/>
</dbReference>
<protein>
    <submittedName>
        <fullName evidence="7">RNA polymerase sigma-70 factor, ECF subfamily</fullName>
    </submittedName>
</protein>
<keyword evidence="3" id="KW-0731">Sigma factor</keyword>
<feature type="domain" description="RNA polymerase sigma factor 70 region 4 type 2" evidence="6">
    <location>
        <begin position="142"/>
        <end position="194"/>
    </location>
</feature>
<dbReference type="EMBL" id="FNII01000017">
    <property type="protein sequence ID" value="SDO23442.1"/>
    <property type="molecule type" value="Genomic_DNA"/>
</dbReference>
<dbReference type="STRING" id="416873.SAMN04487951_11719"/>
<dbReference type="SUPFAM" id="SSF88659">
    <property type="entry name" value="Sigma3 and sigma4 domains of RNA polymerase sigma factors"/>
    <property type="match status" value="1"/>
</dbReference>
<gene>
    <name evidence="7" type="ORF">SAMN04487951_11719</name>
</gene>
<dbReference type="Pfam" id="PF04542">
    <property type="entry name" value="Sigma70_r2"/>
    <property type="match status" value="1"/>
</dbReference>
<dbReference type="InterPro" id="IPR013324">
    <property type="entry name" value="RNA_pol_sigma_r3/r4-like"/>
</dbReference>
<dbReference type="GO" id="GO:0016987">
    <property type="term" value="F:sigma factor activity"/>
    <property type="evidence" value="ECO:0007669"/>
    <property type="project" value="UniProtKB-KW"/>
</dbReference>
<keyword evidence="4" id="KW-0804">Transcription</keyword>
<organism evidence="7 8">
    <name type="scientific">Vreelandella arcis</name>
    <dbReference type="NCBI Taxonomy" id="416873"/>
    <lineage>
        <taxon>Bacteria</taxon>
        <taxon>Pseudomonadati</taxon>
        <taxon>Pseudomonadota</taxon>
        <taxon>Gammaproteobacteria</taxon>
        <taxon>Oceanospirillales</taxon>
        <taxon>Halomonadaceae</taxon>
        <taxon>Vreelandella</taxon>
    </lineage>
</organism>
<comment type="similarity">
    <text evidence="1">Belongs to the sigma-70 factor family. ECF subfamily.</text>
</comment>
<evidence type="ECO:0000259" key="6">
    <source>
        <dbReference type="Pfam" id="PF08281"/>
    </source>
</evidence>
<dbReference type="InterPro" id="IPR013249">
    <property type="entry name" value="RNA_pol_sigma70_r4_t2"/>
</dbReference>
<evidence type="ECO:0000259" key="5">
    <source>
        <dbReference type="Pfam" id="PF04542"/>
    </source>
</evidence>
<evidence type="ECO:0000256" key="1">
    <source>
        <dbReference type="ARBA" id="ARBA00010641"/>
    </source>
</evidence>
<dbReference type="NCBIfam" id="TIGR02937">
    <property type="entry name" value="sigma70-ECF"/>
    <property type="match status" value="1"/>
</dbReference>
<name>A0A1H0HW49_9GAMM</name>
<keyword evidence="2" id="KW-0805">Transcription regulation</keyword>
<keyword evidence="8" id="KW-1185">Reference proteome</keyword>
<dbReference type="Gene3D" id="1.10.1740.10">
    <property type="match status" value="1"/>
</dbReference>
<reference evidence="8" key="1">
    <citation type="submission" date="2016-10" db="EMBL/GenBank/DDBJ databases">
        <authorList>
            <person name="Varghese N."/>
            <person name="Submissions S."/>
        </authorList>
    </citation>
    <scope>NUCLEOTIDE SEQUENCE [LARGE SCALE GENOMIC DNA]</scope>
    <source>
        <strain evidence="8">CGMCC 1.6494</strain>
    </source>
</reference>
<evidence type="ECO:0000256" key="3">
    <source>
        <dbReference type="ARBA" id="ARBA00023082"/>
    </source>
</evidence>
<proteinExistence type="inferred from homology"/>
<dbReference type="Proteomes" id="UP000199677">
    <property type="component" value="Unassembled WGS sequence"/>
</dbReference>
<accession>A0A1H0HW49</accession>